<evidence type="ECO:0000256" key="2">
    <source>
        <dbReference type="ARBA" id="ARBA00022448"/>
    </source>
</evidence>
<feature type="transmembrane region" description="Helical" evidence="9">
    <location>
        <begin position="29"/>
        <end position="48"/>
    </location>
</feature>
<evidence type="ECO:0000313" key="12">
    <source>
        <dbReference type="Proteomes" id="UP000235116"/>
    </source>
</evidence>
<evidence type="ECO:0000256" key="7">
    <source>
        <dbReference type="ARBA" id="ARBA00023303"/>
    </source>
</evidence>
<dbReference type="PANTHER" id="PTHR11537">
    <property type="entry name" value="VOLTAGE-GATED POTASSIUM CHANNEL"/>
    <property type="match status" value="1"/>
</dbReference>
<dbReference type="RefSeq" id="WP_101892931.1">
    <property type="nucleotide sequence ID" value="NZ_CP022684.1"/>
</dbReference>
<name>A0A2K9LHF9_9GAMM</name>
<feature type="transmembrane region" description="Helical" evidence="9">
    <location>
        <begin position="145"/>
        <end position="163"/>
    </location>
</feature>
<evidence type="ECO:0000256" key="1">
    <source>
        <dbReference type="ARBA" id="ARBA00004141"/>
    </source>
</evidence>
<dbReference type="Gene3D" id="1.10.287.70">
    <property type="match status" value="1"/>
</dbReference>
<protein>
    <recommendedName>
        <fullName evidence="10">Potassium channel domain-containing protein</fullName>
    </recommendedName>
</protein>
<feature type="domain" description="Potassium channel" evidence="10">
    <location>
        <begin position="152"/>
        <end position="222"/>
    </location>
</feature>
<dbReference type="OrthoDB" id="9813518at2"/>
<keyword evidence="6 9" id="KW-0472">Membrane</keyword>
<keyword evidence="3 9" id="KW-0812">Transmembrane</keyword>
<evidence type="ECO:0000256" key="3">
    <source>
        <dbReference type="ARBA" id="ARBA00022692"/>
    </source>
</evidence>
<keyword evidence="4 9" id="KW-1133">Transmembrane helix</keyword>
<dbReference type="Gene3D" id="1.20.120.350">
    <property type="entry name" value="Voltage-gated potassium channels. Chain C"/>
    <property type="match status" value="1"/>
</dbReference>
<feature type="coiled-coil region" evidence="8">
    <location>
        <begin position="234"/>
        <end position="261"/>
    </location>
</feature>
<evidence type="ECO:0000259" key="10">
    <source>
        <dbReference type="Pfam" id="PF07885"/>
    </source>
</evidence>
<evidence type="ECO:0000256" key="5">
    <source>
        <dbReference type="ARBA" id="ARBA00023065"/>
    </source>
</evidence>
<dbReference type="InterPro" id="IPR028325">
    <property type="entry name" value="VG_K_chnl"/>
</dbReference>
<sequence length="267" mass="30226">MQKQTIDVVMGFGGVHPAENDKALKWGGYLEAPMLVVALWILMDWYLISRGLMSLSEREVFDWIVWIFFVVETGLLTLLSTDKLRHLKRNWANVAIICLAFPLLFSVNEQFGVFRLIRLFFLVGFFSHNIRIVMNVLTQNHLGKTLMISALFITGAGILIAGIDPAIDTPAQGIWWAWVTVTTVGYGDVVPVSLEGRIFASLLILMGICLVSLITANVSAYLLSKSAQKELRYEQRELRKLLDVEERIEGLEKKIDAILEELRTNKK</sequence>
<dbReference type="EMBL" id="CP022684">
    <property type="protein sequence ID" value="AUM11591.1"/>
    <property type="molecule type" value="Genomic_DNA"/>
</dbReference>
<evidence type="ECO:0000256" key="4">
    <source>
        <dbReference type="ARBA" id="ARBA00022989"/>
    </source>
</evidence>
<organism evidence="11 12">
    <name type="scientific">Ketobacter alkanivorans</name>
    <dbReference type="NCBI Taxonomy" id="1917421"/>
    <lineage>
        <taxon>Bacteria</taxon>
        <taxon>Pseudomonadati</taxon>
        <taxon>Pseudomonadota</taxon>
        <taxon>Gammaproteobacteria</taxon>
        <taxon>Pseudomonadales</taxon>
        <taxon>Ketobacteraceae</taxon>
        <taxon>Ketobacter</taxon>
    </lineage>
</organism>
<keyword evidence="5" id="KW-0406">Ion transport</keyword>
<dbReference type="GO" id="GO:0001508">
    <property type="term" value="P:action potential"/>
    <property type="evidence" value="ECO:0007669"/>
    <property type="project" value="TreeGrafter"/>
</dbReference>
<keyword evidence="2" id="KW-0813">Transport</keyword>
<keyword evidence="8" id="KW-0175">Coiled coil</keyword>
<evidence type="ECO:0000256" key="6">
    <source>
        <dbReference type="ARBA" id="ARBA00023136"/>
    </source>
</evidence>
<feature type="transmembrane region" description="Helical" evidence="9">
    <location>
        <begin position="113"/>
        <end position="133"/>
    </location>
</feature>
<keyword evidence="12" id="KW-1185">Reference proteome</keyword>
<keyword evidence="7" id="KW-0407">Ion channel</keyword>
<feature type="transmembrane region" description="Helical" evidence="9">
    <location>
        <begin position="60"/>
        <end position="79"/>
    </location>
</feature>
<dbReference type="Pfam" id="PF07885">
    <property type="entry name" value="Ion_trans_2"/>
    <property type="match status" value="1"/>
</dbReference>
<feature type="transmembrane region" description="Helical" evidence="9">
    <location>
        <begin position="91"/>
        <end position="107"/>
    </location>
</feature>
<dbReference type="KEGG" id="kak:Kalk_03790"/>
<dbReference type="GO" id="GO:0005249">
    <property type="term" value="F:voltage-gated potassium channel activity"/>
    <property type="evidence" value="ECO:0007669"/>
    <property type="project" value="InterPro"/>
</dbReference>
<evidence type="ECO:0000256" key="9">
    <source>
        <dbReference type="SAM" id="Phobius"/>
    </source>
</evidence>
<feature type="transmembrane region" description="Helical" evidence="9">
    <location>
        <begin position="198"/>
        <end position="223"/>
    </location>
</feature>
<dbReference type="Proteomes" id="UP000235116">
    <property type="component" value="Chromosome"/>
</dbReference>
<comment type="subcellular location">
    <subcellularLocation>
        <location evidence="1">Membrane</location>
        <topology evidence="1">Multi-pass membrane protein</topology>
    </subcellularLocation>
</comment>
<gene>
    <name evidence="11" type="ORF">Kalk_03790</name>
</gene>
<dbReference type="InterPro" id="IPR013099">
    <property type="entry name" value="K_chnl_dom"/>
</dbReference>
<evidence type="ECO:0000256" key="8">
    <source>
        <dbReference type="SAM" id="Coils"/>
    </source>
</evidence>
<reference evidence="12" key="1">
    <citation type="submission" date="2017-08" db="EMBL/GenBank/DDBJ databases">
        <title>Direct submision.</title>
        <authorList>
            <person name="Kim S.-J."/>
            <person name="Rhee S.-K."/>
        </authorList>
    </citation>
    <scope>NUCLEOTIDE SEQUENCE [LARGE SCALE GENOMIC DNA]</scope>
    <source>
        <strain evidence="12">GI5</strain>
    </source>
</reference>
<dbReference type="PRINTS" id="PR00169">
    <property type="entry name" value="KCHANNEL"/>
</dbReference>
<dbReference type="GO" id="GO:0008076">
    <property type="term" value="C:voltage-gated potassium channel complex"/>
    <property type="evidence" value="ECO:0007669"/>
    <property type="project" value="InterPro"/>
</dbReference>
<dbReference type="SUPFAM" id="SSF81324">
    <property type="entry name" value="Voltage-gated potassium channels"/>
    <property type="match status" value="1"/>
</dbReference>
<proteinExistence type="predicted"/>
<dbReference type="InterPro" id="IPR027359">
    <property type="entry name" value="Volt_channel_dom_sf"/>
</dbReference>
<evidence type="ECO:0000313" key="11">
    <source>
        <dbReference type="EMBL" id="AUM11591.1"/>
    </source>
</evidence>
<dbReference type="PANTHER" id="PTHR11537:SF254">
    <property type="entry name" value="POTASSIUM VOLTAGE-GATED CHANNEL PROTEIN SHAB"/>
    <property type="match status" value="1"/>
</dbReference>
<accession>A0A2K9LHF9</accession>
<dbReference type="AlphaFoldDB" id="A0A2K9LHF9"/>